<dbReference type="SMART" id="SM00388">
    <property type="entry name" value="HisKA"/>
    <property type="match status" value="1"/>
</dbReference>
<dbReference type="Pfam" id="PF08448">
    <property type="entry name" value="PAS_4"/>
    <property type="match status" value="1"/>
</dbReference>
<dbReference type="SUPFAM" id="SSF47384">
    <property type="entry name" value="Homodimeric domain of signal transducing histidine kinase"/>
    <property type="match status" value="1"/>
</dbReference>
<dbReference type="CDD" id="cd00082">
    <property type="entry name" value="HisKA"/>
    <property type="match status" value="1"/>
</dbReference>
<dbReference type="Pfam" id="PF00072">
    <property type="entry name" value="Response_reg"/>
    <property type="match status" value="1"/>
</dbReference>
<dbReference type="EC" id="2.7.13.3" evidence="2"/>
<dbReference type="SMART" id="SM00387">
    <property type="entry name" value="HATPase_c"/>
    <property type="match status" value="1"/>
</dbReference>
<dbReference type="InterPro" id="IPR013656">
    <property type="entry name" value="PAS_4"/>
</dbReference>
<dbReference type="SUPFAM" id="SSF52172">
    <property type="entry name" value="CheY-like"/>
    <property type="match status" value="1"/>
</dbReference>
<dbReference type="PRINTS" id="PR00344">
    <property type="entry name" value="BCTRLSENSOR"/>
</dbReference>
<dbReference type="AlphaFoldDB" id="A0A1H6VK76"/>
<evidence type="ECO:0000256" key="1">
    <source>
        <dbReference type="ARBA" id="ARBA00000085"/>
    </source>
</evidence>
<dbReference type="Gene3D" id="3.40.50.2300">
    <property type="match status" value="1"/>
</dbReference>
<evidence type="ECO:0000256" key="7">
    <source>
        <dbReference type="PROSITE-ProRule" id="PRU00169"/>
    </source>
</evidence>
<dbReference type="PROSITE" id="PS50109">
    <property type="entry name" value="HIS_KIN"/>
    <property type="match status" value="1"/>
</dbReference>
<dbReference type="InterPro" id="IPR011006">
    <property type="entry name" value="CheY-like_superfamily"/>
</dbReference>
<dbReference type="NCBIfam" id="TIGR00229">
    <property type="entry name" value="sensory_box"/>
    <property type="match status" value="1"/>
</dbReference>
<gene>
    <name evidence="10" type="ORF">SAMN04487834_104911</name>
</gene>
<evidence type="ECO:0000256" key="4">
    <source>
        <dbReference type="ARBA" id="ARBA00022679"/>
    </source>
</evidence>
<comment type="catalytic activity">
    <reaction evidence="1">
        <text>ATP + protein L-histidine = ADP + protein N-phospho-L-histidine.</text>
        <dbReference type="EC" id="2.7.13.3"/>
    </reaction>
</comment>
<evidence type="ECO:0000256" key="2">
    <source>
        <dbReference type="ARBA" id="ARBA00012438"/>
    </source>
</evidence>
<dbReference type="SUPFAM" id="SSF55785">
    <property type="entry name" value="PYP-like sensor domain (PAS domain)"/>
    <property type="match status" value="1"/>
</dbReference>
<feature type="domain" description="Histidine kinase" evidence="8">
    <location>
        <begin position="292"/>
        <end position="512"/>
    </location>
</feature>
<dbReference type="Proteomes" id="UP000183028">
    <property type="component" value="Unassembled WGS sequence"/>
</dbReference>
<dbReference type="SMART" id="SM00091">
    <property type="entry name" value="PAS"/>
    <property type="match status" value="1"/>
</dbReference>
<dbReference type="CDD" id="cd17546">
    <property type="entry name" value="REC_hyHK_CKI1_RcsC-like"/>
    <property type="match status" value="1"/>
</dbReference>
<keyword evidence="11" id="KW-1185">Reference proteome</keyword>
<dbReference type="InterPro" id="IPR003594">
    <property type="entry name" value="HATPase_dom"/>
</dbReference>
<dbReference type="Pfam" id="PF00512">
    <property type="entry name" value="HisKA"/>
    <property type="match status" value="1"/>
</dbReference>
<keyword evidence="4" id="KW-0808">Transferase</keyword>
<dbReference type="InterPro" id="IPR005467">
    <property type="entry name" value="His_kinase_dom"/>
</dbReference>
<dbReference type="GO" id="GO:0005886">
    <property type="term" value="C:plasma membrane"/>
    <property type="evidence" value="ECO:0007669"/>
    <property type="project" value="TreeGrafter"/>
</dbReference>
<accession>A0A1H6VK76</accession>
<evidence type="ECO:0000256" key="5">
    <source>
        <dbReference type="ARBA" id="ARBA00022777"/>
    </source>
</evidence>
<dbReference type="InterPro" id="IPR000014">
    <property type="entry name" value="PAS"/>
</dbReference>
<keyword evidence="5" id="KW-0418">Kinase</keyword>
<dbReference type="Gene3D" id="1.10.287.130">
    <property type="match status" value="1"/>
</dbReference>
<dbReference type="InterPro" id="IPR036097">
    <property type="entry name" value="HisK_dim/P_sf"/>
</dbReference>
<dbReference type="STRING" id="322505.SAMN04487836_13313"/>
<dbReference type="SMART" id="SM00448">
    <property type="entry name" value="REC"/>
    <property type="match status" value="1"/>
</dbReference>
<dbReference type="PANTHER" id="PTHR43047">
    <property type="entry name" value="TWO-COMPONENT HISTIDINE PROTEIN KINASE"/>
    <property type="match status" value="1"/>
</dbReference>
<dbReference type="Pfam" id="PF02518">
    <property type="entry name" value="HATPase_c"/>
    <property type="match status" value="1"/>
</dbReference>
<sequence>MRHFEESRAFIESSLCPFVVLDTTHRKIRVVLLSKGLKDYMGLCDDDIENYIERFKLYPEYFIYDEDLYAMRMGLRYIYDHRNEEMRVRFRFHLRQEDPYVWFMSYGQYFNNQEDSYLMIELHNIENEQRELRSAIKSSVQSHALLEKILDTTQTNIFWKDNERRFLGANKAFLQYYGFTSLDDILGKTNEDMGWHNDPGPFKNDEERVIKYGESTHRIHGKCVIRGRECDIVASKAPLYIDGEIAGLVGSFEDVSSEYRQQKEIQKLNGALQTALKNEEKANKAKSEFMARMSHDMRTPLTTIIGLSELALKSDKYQDKETMSKIMDASRYLLELINDVLSSEKFDSGKMKLYADIWDHDAIMSSIYNIVKPSADRNKHTFVFDVKKDVGKILIDRKWLMQILINILNNAIKYTYDGGRIEWHENIFEENGQMIMEHEIRDNGVGISKDFVETKLYEPFTQEHNPLTKSRTSNGLGLSIVKKAVDLFGGSITCHSELGVGTTFILRIPFGYGEEQKKEKEMQDLSGRRVLICEDVAINAMIVKSMLESQKVEADIAEDGLVGLQKATAHSYDMILMDMQMPRLDGLQTTKELRRMGYRKPIITLSANTSKEDMEKCQQAGMNDFLEKPVTLEKLVEMMQKYVGKEFV</sequence>
<dbReference type="InterPro" id="IPR003661">
    <property type="entry name" value="HisK_dim/P_dom"/>
</dbReference>
<name>A0A1H6VK76_9FIRM</name>
<dbReference type="SUPFAM" id="SSF55874">
    <property type="entry name" value="ATPase domain of HSP90 chaperone/DNA topoisomerase II/histidine kinase"/>
    <property type="match status" value="1"/>
</dbReference>
<keyword evidence="3 7" id="KW-0597">Phosphoprotein</keyword>
<proteinExistence type="predicted"/>
<dbReference type="InterPro" id="IPR036890">
    <property type="entry name" value="HATPase_C_sf"/>
</dbReference>
<protein>
    <recommendedName>
        <fullName evidence="2">histidine kinase</fullName>
        <ecNumber evidence="2">2.7.13.3</ecNumber>
    </recommendedName>
</protein>
<dbReference type="PROSITE" id="PS50110">
    <property type="entry name" value="RESPONSE_REGULATORY"/>
    <property type="match status" value="1"/>
</dbReference>
<evidence type="ECO:0000259" key="9">
    <source>
        <dbReference type="PROSITE" id="PS50110"/>
    </source>
</evidence>
<dbReference type="GO" id="GO:0000155">
    <property type="term" value="F:phosphorelay sensor kinase activity"/>
    <property type="evidence" value="ECO:0007669"/>
    <property type="project" value="InterPro"/>
</dbReference>
<organism evidence="10 11">
    <name type="scientific">Sharpea azabuensis</name>
    <dbReference type="NCBI Taxonomy" id="322505"/>
    <lineage>
        <taxon>Bacteria</taxon>
        <taxon>Bacillati</taxon>
        <taxon>Bacillota</taxon>
        <taxon>Erysipelotrichia</taxon>
        <taxon>Erysipelotrichales</taxon>
        <taxon>Coprobacillaceae</taxon>
        <taxon>Sharpea</taxon>
    </lineage>
</organism>
<evidence type="ECO:0000256" key="3">
    <source>
        <dbReference type="ARBA" id="ARBA00022553"/>
    </source>
</evidence>
<dbReference type="Gene3D" id="3.30.450.20">
    <property type="entry name" value="PAS domain"/>
    <property type="match status" value="1"/>
</dbReference>
<evidence type="ECO:0000313" key="10">
    <source>
        <dbReference type="EMBL" id="SEJ04993.1"/>
    </source>
</evidence>
<dbReference type="eggNOG" id="COG2205">
    <property type="taxonomic scope" value="Bacteria"/>
</dbReference>
<dbReference type="InterPro" id="IPR035965">
    <property type="entry name" value="PAS-like_dom_sf"/>
</dbReference>
<dbReference type="InterPro" id="IPR004358">
    <property type="entry name" value="Sig_transdc_His_kin-like_C"/>
</dbReference>
<evidence type="ECO:0000259" key="8">
    <source>
        <dbReference type="PROSITE" id="PS50109"/>
    </source>
</evidence>
<reference evidence="11" key="1">
    <citation type="submission" date="2016-10" db="EMBL/GenBank/DDBJ databases">
        <authorList>
            <person name="Varghese N."/>
        </authorList>
    </citation>
    <scope>NUCLEOTIDE SEQUENCE [LARGE SCALE GENOMIC DNA]</scope>
    <source>
        <strain evidence="11">DSM 20406</strain>
    </source>
</reference>
<dbReference type="RefSeq" id="WP_074732489.1">
    <property type="nucleotide sequence ID" value="NZ_FNYK01000049.1"/>
</dbReference>
<keyword evidence="6" id="KW-0902">Two-component regulatory system</keyword>
<dbReference type="PANTHER" id="PTHR43047:SF66">
    <property type="entry name" value="HISKA"/>
    <property type="match status" value="1"/>
</dbReference>
<dbReference type="Gene3D" id="3.30.565.10">
    <property type="entry name" value="Histidine kinase-like ATPase, C-terminal domain"/>
    <property type="match status" value="1"/>
</dbReference>
<evidence type="ECO:0000256" key="6">
    <source>
        <dbReference type="ARBA" id="ARBA00023012"/>
    </source>
</evidence>
<dbReference type="GO" id="GO:0009927">
    <property type="term" value="F:histidine phosphotransfer kinase activity"/>
    <property type="evidence" value="ECO:0007669"/>
    <property type="project" value="TreeGrafter"/>
</dbReference>
<dbReference type="EMBL" id="FNYK01000049">
    <property type="protein sequence ID" value="SEJ04993.1"/>
    <property type="molecule type" value="Genomic_DNA"/>
</dbReference>
<dbReference type="InterPro" id="IPR001789">
    <property type="entry name" value="Sig_transdc_resp-reg_receiver"/>
</dbReference>
<feature type="domain" description="Response regulatory" evidence="9">
    <location>
        <begin position="529"/>
        <end position="643"/>
    </location>
</feature>
<evidence type="ECO:0000313" key="11">
    <source>
        <dbReference type="Proteomes" id="UP000183028"/>
    </source>
</evidence>
<feature type="modified residue" description="4-aspartylphosphate" evidence="7">
    <location>
        <position position="578"/>
    </location>
</feature>